<evidence type="ECO:0000313" key="3">
    <source>
        <dbReference type="Proteomes" id="UP001189429"/>
    </source>
</evidence>
<evidence type="ECO:0000313" key="2">
    <source>
        <dbReference type="EMBL" id="CAK0832560.1"/>
    </source>
</evidence>
<feature type="region of interest" description="Disordered" evidence="1">
    <location>
        <begin position="1"/>
        <end position="21"/>
    </location>
</feature>
<feature type="non-terminal residue" evidence="2">
    <location>
        <position position="139"/>
    </location>
</feature>
<evidence type="ECO:0000256" key="1">
    <source>
        <dbReference type="SAM" id="MobiDB-lite"/>
    </source>
</evidence>
<keyword evidence="3" id="KW-1185">Reference proteome</keyword>
<feature type="compositionally biased region" description="Low complexity" evidence="1">
    <location>
        <begin position="128"/>
        <end position="139"/>
    </location>
</feature>
<protein>
    <submittedName>
        <fullName evidence="2">Uncharacterized protein</fullName>
    </submittedName>
</protein>
<gene>
    <name evidence="2" type="ORF">PCOR1329_LOCUS30545</name>
</gene>
<organism evidence="2 3">
    <name type="scientific">Prorocentrum cordatum</name>
    <dbReference type="NCBI Taxonomy" id="2364126"/>
    <lineage>
        <taxon>Eukaryota</taxon>
        <taxon>Sar</taxon>
        <taxon>Alveolata</taxon>
        <taxon>Dinophyceae</taxon>
        <taxon>Prorocentrales</taxon>
        <taxon>Prorocentraceae</taxon>
        <taxon>Prorocentrum</taxon>
    </lineage>
</organism>
<reference evidence="2" key="1">
    <citation type="submission" date="2023-10" db="EMBL/GenBank/DDBJ databases">
        <authorList>
            <person name="Chen Y."/>
            <person name="Shah S."/>
            <person name="Dougan E. K."/>
            <person name="Thang M."/>
            <person name="Chan C."/>
        </authorList>
    </citation>
    <scope>NUCLEOTIDE SEQUENCE [LARGE SCALE GENOMIC DNA]</scope>
</reference>
<dbReference type="EMBL" id="CAUYUJ010011769">
    <property type="protein sequence ID" value="CAK0832560.1"/>
    <property type="molecule type" value="Genomic_DNA"/>
</dbReference>
<comment type="caution">
    <text evidence="2">The sequence shown here is derived from an EMBL/GenBank/DDBJ whole genome shotgun (WGS) entry which is preliminary data.</text>
</comment>
<dbReference type="Proteomes" id="UP001189429">
    <property type="component" value="Unassembled WGS sequence"/>
</dbReference>
<sequence length="139" mass="14961">MTFAPASDSSSALHMTKKGGPGNMERIEIRLLVLQQRLEQKRLEFEKIHTDDNETDMLTKPMTAVQEQVPAAARFRAVRREFHQARGGFAGGQPAARAVALTRGGRRPRPTGAAAGRNPAVSDVAPALSSSPNLSSLCL</sequence>
<feature type="region of interest" description="Disordered" evidence="1">
    <location>
        <begin position="87"/>
        <end position="139"/>
    </location>
</feature>
<name>A0ABN9SLG0_9DINO</name>
<proteinExistence type="predicted"/>
<feature type="compositionally biased region" description="Low complexity" evidence="1">
    <location>
        <begin position="110"/>
        <end position="120"/>
    </location>
</feature>
<accession>A0ABN9SLG0</accession>